<dbReference type="GO" id="GO:0005886">
    <property type="term" value="C:plasma membrane"/>
    <property type="evidence" value="ECO:0007669"/>
    <property type="project" value="UniProtKB-ARBA"/>
</dbReference>
<dbReference type="InterPro" id="IPR003339">
    <property type="entry name" value="ABC/ECF_trnsptr_transmembrane"/>
</dbReference>
<dbReference type="Proteomes" id="UP000324209">
    <property type="component" value="Chromosome"/>
</dbReference>
<dbReference type="PANTHER" id="PTHR33514:SF13">
    <property type="entry name" value="PROTEIN ABCI12, CHLOROPLASTIC"/>
    <property type="match status" value="1"/>
</dbReference>
<proteinExistence type="predicted"/>
<name>A0A5C1QP73_9SPIO</name>
<dbReference type="CDD" id="cd16914">
    <property type="entry name" value="EcfT"/>
    <property type="match status" value="1"/>
</dbReference>
<reference evidence="6 7" key="1">
    <citation type="submission" date="2019-02" db="EMBL/GenBank/DDBJ databases">
        <title>Complete Genome Sequence and Methylome Analysis of free living Spirochaetas.</title>
        <authorList>
            <person name="Fomenkov A."/>
            <person name="Dubinina G."/>
            <person name="Leshcheva N."/>
            <person name="Mikheeva N."/>
            <person name="Grabovich M."/>
            <person name="Vincze T."/>
            <person name="Roberts R.J."/>
        </authorList>
    </citation>
    <scope>NUCLEOTIDE SEQUENCE [LARGE SCALE GENOMIC DNA]</scope>
    <source>
        <strain evidence="6 7">K2</strain>
    </source>
</reference>
<feature type="transmembrane region" description="Helical" evidence="5">
    <location>
        <begin position="93"/>
        <end position="118"/>
    </location>
</feature>
<keyword evidence="4 5" id="KW-0472">Membrane</keyword>
<dbReference type="KEGG" id="ock:EXM22_17945"/>
<accession>A0A5C1QP73</accession>
<gene>
    <name evidence="6" type="ORF">EXM22_17945</name>
</gene>
<evidence type="ECO:0000256" key="3">
    <source>
        <dbReference type="ARBA" id="ARBA00022989"/>
    </source>
</evidence>
<protein>
    <submittedName>
        <fullName evidence="6">Energy-coupling factor transporter transmembrane protein EcfT</fullName>
    </submittedName>
</protein>
<evidence type="ECO:0000256" key="2">
    <source>
        <dbReference type="ARBA" id="ARBA00022692"/>
    </source>
</evidence>
<evidence type="ECO:0000256" key="1">
    <source>
        <dbReference type="ARBA" id="ARBA00004141"/>
    </source>
</evidence>
<dbReference type="RefSeq" id="WP_149487845.1">
    <property type="nucleotide sequence ID" value="NZ_CP036150.1"/>
</dbReference>
<organism evidence="6 7">
    <name type="scientific">Oceanispirochaeta crateris</name>
    <dbReference type="NCBI Taxonomy" id="2518645"/>
    <lineage>
        <taxon>Bacteria</taxon>
        <taxon>Pseudomonadati</taxon>
        <taxon>Spirochaetota</taxon>
        <taxon>Spirochaetia</taxon>
        <taxon>Spirochaetales</taxon>
        <taxon>Spirochaetaceae</taxon>
        <taxon>Oceanispirochaeta</taxon>
    </lineage>
</organism>
<evidence type="ECO:0000256" key="4">
    <source>
        <dbReference type="ARBA" id="ARBA00023136"/>
    </source>
</evidence>
<feature type="transmembrane region" description="Helical" evidence="5">
    <location>
        <begin position="25"/>
        <end position="53"/>
    </location>
</feature>
<evidence type="ECO:0000256" key="5">
    <source>
        <dbReference type="SAM" id="Phobius"/>
    </source>
</evidence>
<keyword evidence="3 5" id="KW-1133">Transmembrane helix</keyword>
<dbReference type="Pfam" id="PF02361">
    <property type="entry name" value="CbiQ"/>
    <property type="match status" value="1"/>
</dbReference>
<dbReference type="EMBL" id="CP036150">
    <property type="protein sequence ID" value="QEN09773.1"/>
    <property type="molecule type" value="Genomic_DNA"/>
</dbReference>
<feature type="transmembrane region" description="Helical" evidence="5">
    <location>
        <begin position="228"/>
        <end position="249"/>
    </location>
</feature>
<feature type="transmembrane region" description="Helical" evidence="5">
    <location>
        <begin position="139"/>
        <end position="160"/>
    </location>
</feature>
<dbReference type="OrthoDB" id="370693at2"/>
<keyword evidence="7" id="KW-1185">Reference proteome</keyword>
<feature type="transmembrane region" description="Helical" evidence="5">
    <location>
        <begin position="65"/>
        <end position="87"/>
    </location>
</feature>
<comment type="subcellular location">
    <subcellularLocation>
        <location evidence="1">Membrane</location>
        <topology evidence="1">Multi-pass membrane protein</topology>
    </subcellularLocation>
</comment>
<keyword evidence="2 5" id="KW-0812">Transmembrane</keyword>
<sequence>MAEGLTFYYIPGQSLLHKTNVMIKIFGMVSLSLLLLSVSVFRLLLIFLLILILHGSIKSGGKLKGMNPLLMIMPLIIFAGNFISLSLGENSDLLFGLITATLRALRFISILWMAHLFTGTTDPLTITPALYRIFKHIPFLPAARLCTQAGLTLAFIPLILDEMSEIRDAMKARCGWSRRRPIRNLYHLGIPLLEGILTKAESLSDAMESRLYNEESTEPEISAQSVSLGPLITLLIFFTLIFLCEGLTGDSNPILLLMRFY</sequence>
<evidence type="ECO:0000313" key="7">
    <source>
        <dbReference type="Proteomes" id="UP000324209"/>
    </source>
</evidence>
<dbReference type="PANTHER" id="PTHR33514">
    <property type="entry name" value="PROTEIN ABCI12, CHLOROPLASTIC"/>
    <property type="match status" value="1"/>
</dbReference>
<dbReference type="AlphaFoldDB" id="A0A5C1QP73"/>
<evidence type="ECO:0000313" key="6">
    <source>
        <dbReference type="EMBL" id="QEN09773.1"/>
    </source>
</evidence>